<dbReference type="PANTHER" id="PTHR16525:SF0">
    <property type="entry name" value="PROTEIN C12ORF4"/>
    <property type="match status" value="1"/>
</dbReference>
<comment type="caution">
    <text evidence="2">The sequence shown here is derived from an EMBL/GenBank/DDBJ whole genome shotgun (WGS) entry which is preliminary data.</text>
</comment>
<protein>
    <submittedName>
        <fullName evidence="2">Protein C12orf4 homolog</fullName>
    </submittedName>
</protein>
<dbReference type="EMBL" id="BPLR01013193">
    <property type="protein sequence ID" value="GIY59296.1"/>
    <property type="molecule type" value="Genomic_DNA"/>
</dbReference>
<feature type="compositionally biased region" description="Low complexity" evidence="1">
    <location>
        <begin position="412"/>
        <end position="434"/>
    </location>
</feature>
<evidence type="ECO:0000313" key="2">
    <source>
        <dbReference type="EMBL" id="GIY59296.1"/>
    </source>
</evidence>
<organism evidence="2 3">
    <name type="scientific">Caerostris extrusa</name>
    <name type="common">Bark spider</name>
    <name type="synonym">Caerostris bankana</name>
    <dbReference type="NCBI Taxonomy" id="172846"/>
    <lineage>
        <taxon>Eukaryota</taxon>
        <taxon>Metazoa</taxon>
        <taxon>Ecdysozoa</taxon>
        <taxon>Arthropoda</taxon>
        <taxon>Chelicerata</taxon>
        <taxon>Arachnida</taxon>
        <taxon>Araneae</taxon>
        <taxon>Araneomorphae</taxon>
        <taxon>Entelegynae</taxon>
        <taxon>Araneoidea</taxon>
        <taxon>Araneidae</taxon>
        <taxon>Caerostris</taxon>
    </lineage>
</organism>
<sequence>MAGIDYSYNRNSVLIILDVIFLHRMSSIKEFEFKYGGGEKERSVLLQVPIPLSVSIPELGSRLLSQNKIPFYVKEDLYKALEKFSRKETIKHYDELDYQAIKKIRNAGNEEIDELVQKWAKAFKEEHMKFAEVEEPSEGATFPEMYHKLIHSPALETLLNLEHSYALAVGELVQARDEALTQMQQRQSDEMERAIPKVGISLTDQDINNMATRHFTETESITDYWEHKISTLKETQKREFREWVVKVHEDYQSGTGSPGYLQRVRALSEAVPNDNDSDWIPQPQRLEESFTIHLGSQLKLMHNLRLLSADVLDLCRHKLNKVGNARFLNCHFPVSGIVVPQPQRLQTAISLYSNNLSGLVLLVDNRINSYTGIKREFAAVCQMSTEFHFEDINKALERIREEGARVAEWRANNSAQGDSSSQSSSGRSNGSPSEQIKKRPVTLKTGDFYITRHSNLSEVHLVFHLVVDDTLRSADVNSRHPVILGLRNILRVAHEHDVCTVTIPLLLVHEMSEEMTIQWCLKRAELMFKCIKGFMIEMASLVGDETRTVQFLVPKGISEELFSSLSNLLSTVFRISNPVVLK</sequence>
<feature type="region of interest" description="Disordered" evidence="1">
    <location>
        <begin position="410"/>
        <end position="437"/>
    </location>
</feature>
<dbReference type="AlphaFoldDB" id="A0AAV4UNK0"/>
<name>A0AAV4UNK0_CAEEX</name>
<dbReference type="Pfam" id="PF10154">
    <property type="entry name" value="Fy-3"/>
    <property type="match status" value="1"/>
</dbReference>
<proteinExistence type="predicted"/>
<evidence type="ECO:0000313" key="3">
    <source>
        <dbReference type="Proteomes" id="UP001054945"/>
    </source>
</evidence>
<reference evidence="2 3" key="1">
    <citation type="submission" date="2021-06" db="EMBL/GenBank/DDBJ databases">
        <title>Caerostris extrusa draft genome.</title>
        <authorList>
            <person name="Kono N."/>
            <person name="Arakawa K."/>
        </authorList>
    </citation>
    <scope>NUCLEOTIDE SEQUENCE [LARGE SCALE GENOMIC DNA]</scope>
</reference>
<accession>A0AAV4UNK0</accession>
<dbReference type="GO" id="GO:0005737">
    <property type="term" value="C:cytoplasm"/>
    <property type="evidence" value="ECO:0007669"/>
    <property type="project" value="TreeGrafter"/>
</dbReference>
<evidence type="ECO:0000256" key="1">
    <source>
        <dbReference type="SAM" id="MobiDB-lite"/>
    </source>
</evidence>
<keyword evidence="3" id="KW-1185">Reference proteome</keyword>
<gene>
    <name evidence="2" type="ORF">CEXT_366661</name>
</gene>
<dbReference type="Proteomes" id="UP001054945">
    <property type="component" value="Unassembled WGS sequence"/>
</dbReference>
<dbReference type="InterPro" id="IPR019311">
    <property type="entry name" value="Fy-3"/>
</dbReference>
<dbReference type="PANTHER" id="PTHR16525">
    <property type="entry name" value="PROTEIN C12ORF4"/>
    <property type="match status" value="1"/>
</dbReference>